<feature type="region of interest" description="Disordered" evidence="1">
    <location>
        <begin position="34"/>
        <end position="62"/>
    </location>
</feature>
<dbReference type="EMBL" id="FOCM01000009">
    <property type="protein sequence ID" value="SEO00755.1"/>
    <property type="molecule type" value="Genomic_DNA"/>
</dbReference>
<dbReference type="InterPro" id="IPR038610">
    <property type="entry name" value="FliK-like_C_sf"/>
</dbReference>
<feature type="compositionally biased region" description="Basic and acidic residues" evidence="1">
    <location>
        <begin position="149"/>
        <end position="159"/>
    </location>
</feature>
<reference evidence="4" key="1">
    <citation type="submission" date="2016-10" db="EMBL/GenBank/DDBJ databases">
        <authorList>
            <person name="Varghese N."/>
            <person name="Submissions S."/>
        </authorList>
    </citation>
    <scope>NUCLEOTIDE SEQUENCE [LARGE SCALE GENOMIC DNA]</scope>
    <source>
        <strain evidence="4">DSM 26893</strain>
    </source>
</reference>
<dbReference type="InterPro" id="IPR021136">
    <property type="entry name" value="Flagellar_hook_control-like_C"/>
</dbReference>
<dbReference type="CDD" id="cd17470">
    <property type="entry name" value="T3SS_Flik_C"/>
    <property type="match status" value="1"/>
</dbReference>
<gene>
    <name evidence="3" type="ORF">SAMN04488011_109107</name>
</gene>
<accession>A0A1H8L6N2</accession>
<feature type="compositionally biased region" description="Low complexity" evidence="1">
    <location>
        <begin position="46"/>
        <end position="62"/>
    </location>
</feature>
<evidence type="ECO:0000313" key="4">
    <source>
        <dbReference type="Proteomes" id="UP000199372"/>
    </source>
</evidence>
<evidence type="ECO:0000313" key="3">
    <source>
        <dbReference type="EMBL" id="SEO00755.1"/>
    </source>
</evidence>
<feature type="region of interest" description="Disordered" evidence="1">
    <location>
        <begin position="1"/>
        <end position="20"/>
    </location>
</feature>
<keyword evidence="4" id="KW-1185">Reference proteome</keyword>
<protein>
    <submittedName>
        <fullName evidence="3">Hook-length control protein FliK</fullName>
    </submittedName>
</protein>
<evidence type="ECO:0000259" key="2">
    <source>
        <dbReference type="Pfam" id="PF02120"/>
    </source>
</evidence>
<feature type="domain" description="Flagellar hook-length control protein-like C-terminal" evidence="2">
    <location>
        <begin position="74"/>
        <end position="144"/>
    </location>
</feature>
<dbReference type="Proteomes" id="UP000199372">
    <property type="component" value="Unassembled WGS sequence"/>
</dbReference>
<evidence type="ECO:0000256" key="1">
    <source>
        <dbReference type="SAM" id="MobiDB-lite"/>
    </source>
</evidence>
<dbReference type="Gene3D" id="3.30.750.140">
    <property type="match status" value="1"/>
</dbReference>
<name>A0A1H8L6N2_9RHOB</name>
<proteinExistence type="predicted"/>
<sequence>MDPSNVAAPGDHARKSVPPLGIIAQDERVLASDVTVGAERPARSEPALAATPSATPNATAPRPVPAQIAVAVASAPAGTSSIELSLAPEELGRVTITLNRGEAGLSVVLLAERDDTMAMLRRHGEQLREAFTALDQGSVDISFAGGGADPERRRDETGPRSEAGSSDLSGHAVAAQPKSRPGAPDGRLDLRM</sequence>
<organism evidence="3 4">
    <name type="scientific">Palleronia pelagia</name>
    <dbReference type="NCBI Taxonomy" id="387096"/>
    <lineage>
        <taxon>Bacteria</taxon>
        <taxon>Pseudomonadati</taxon>
        <taxon>Pseudomonadota</taxon>
        <taxon>Alphaproteobacteria</taxon>
        <taxon>Rhodobacterales</taxon>
        <taxon>Roseobacteraceae</taxon>
        <taxon>Palleronia</taxon>
    </lineage>
</organism>
<dbReference type="AlphaFoldDB" id="A0A1H8L6N2"/>
<feature type="region of interest" description="Disordered" evidence="1">
    <location>
        <begin position="140"/>
        <end position="192"/>
    </location>
</feature>
<dbReference type="Pfam" id="PF02120">
    <property type="entry name" value="Flg_hook"/>
    <property type="match status" value="1"/>
</dbReference>